<keyword evidence="3" id="KW-1185">Reference proteome</keyword>
<evidence type="ECO:0000256" key="1">
    <source>
        <dbReference type="SAM" id="MobiDB-lite"/>
    </source>
</evidence>
<feature type="compositionally biased region" description="Basic and acidic residues" evidence="1">
    <location>
        <begin position="118"/>
        <end position="131"/>
    </location>
</feature>
<feature type="compositionally biased region" description="Basic residues" evidence="1">
    <location>
        <begin position="137"/>
        <end position="149"/>
    </location>
</feature>
<dbReference type="Pfam" id="PF15718">
    <property type="entry name" value="MNR"/>
    <property type="match status" value="1"/>
</dbReference>
<dbReference type="PANTHER" id="PTHR15732:SF4">
    <property type="entry name" value="PROTEIN MOONRAKER"/>
    <property type="match status" value="1"/>
</dbReference>
<accession>A0A673ADE6</accession>
<proteinExistence type="predicted"/>
<dbReference type="GO" id="GO:0034451">
    <property type="term" value="C:centriolar satellite"/>
    <property type="evidence" value="ECO:0007669"/>
    <property type="project" value="TreeGrafter"/>
</dbReference>
<reference evidence="2" key="2">
    <citation type="submission" date="2025-08" db="UniProtKB">
        <authorList>
            <consortium name="Ensembl"/>
        </authorList>
    </citation>
    <scope>IDENTIFICATION</scope>
</reference>
<evidence type="ECO:0000313" key="3">
    <source>
        <dbReference type="Proteomes" id="UP000472271"/>
    </source>
</evidence>
<sequence length="218" mass="24278">KTPSKPASEQGTVAPVEELEVKASSLLLFNDGVPASAKNRATFVHTPGAIVIEKLLPLSEEQDIAGSTRSSINFTTLSEERLQAAVKLAKRDVRRKHLEFLSKSPPKPSQELAATPNKSKEQVSSPKEKVAQPRAKSLQHRSQKHHFSLRPRVYLSPPTRDPGPRQPEGQQAPLSQEIRKLQNELEVYIQKVEELANIGNPENHYVTIILCHKIHYIG</sequence>
<protein>
    <submittedName>
        <fullName evidence="2">Uncharacterized protein</fullName>
    </submittedName>
</protein>
<feature type="region of interest" description="Disordered" evidence="1">
    <location>
        <begin position="99"/>
        <end position="173"/>
    </location>
</feature>
<dbReference type="PANTHER" id="PTHR15732">
    <property type="entry name" value="PROTEIN MOONRAKER"/>
    <property type="match status" value="1"/>
</dbReference>
<dbReference type="GO" id="GO:0071539">
    <property type="term" value="P:protein localization to centrosome"/>
    <property type="evidence" value="ECO:0007669"/>
    <property type="project" value="TreeGrafter"/>
</dbReference>
<dbReference type="GO" id="GO:0007099">
    <property type="term" value="P:centriole replication"/>
    <property type="evidence" value="ECO:0007669"/>
    <property type="project" value="InterPro"/>
</dbReference>
<name>A0A673ADE6_9TELE</name>
<reference evidence="2" key="1">
    <citation type="submission" date="2019-06" db="EMBL/GenBank/DDBJ databases">
        <authorList>
            <consortium name="Wellcome Sanger Institute Data Sharing"/>
        </authorList>
    </citation>
    <scope>NUCLEOTIDE SEQUENCE [LARGE SCALE GENOMIC DNA]</scope>
</reference>
<organism evidence="2 3">
    <name type="scientific">Sphaeramia orbicularis</name>
    <name type="common">orbiculate cardinalfish</name>
    <dbReference type="NCBI Taxonomy" id="375764"/>
    <lineage>
        <taxon>Eukaryota</taxon>
        <taxon>Metazoa</taxon>
        <taxon>Chordata</taxon>
        <taxon>Craniata</taxon>
        <taxon>Vertebrata</taxon>
        <taxon>Euteleostomi</taxon>
        <taxon>Actinopterygii</taxon>
        <taxon>Neopterygii</taxon>
        <taxon>Teleostei</taxon>
        <taxon>Neoteleostei</taxon>
        <taxon>Acanthomorphata</taxon>
        <taxon>Gobiaria</taxon>
        <taxon>Kurtiformes</taxon>
        <taxon>Apogonoidei</taxon>
        <taxon>Apogonidae</taxon>
        <taxon>Apogoninae</taxon>
        <taxon>Sphaeramia</taxon>
    </lineage>
</organism>
<dbReference type="InParanoid" id="A0A673ADE6"/>
<dbReference type="InterPro" id="IPR031447">
    <property type="entry name" value="MNR"/>
</dbReference>
<dbReference type="AlphaFoldDB" id="A0A673ADE6"/>
<dbReference type="Proteomes" id="UP000472271">
    <property type="component" value="Chromosome 13"/>
</dbReference>
<reference evidence="2" key="3">
    <citation type="submission" date="2025-09" db="UniProtKB">
        <authorList>
            <consortium name="Ensembl"/>
        </authorList>
    </citation>
    <scope>IDENTIFICATION</scope>
</reference>
<evidence type="ECO:0000313" key="2">
    <source>
        <dbReference type="Ensembl" id="ENSSORP00005026512.1"/>
    </source>
</evidence>
<dbReference type="Ensembl" id="ENSSORT00005027288.1">
    <property type="protein sequence ID" value="ENSSORP00005026512.1"/>
    <property type="gene ID" value="ENSSORG00005012695.1"/>
</dbReference>